<dbReference type="Proteomes" id="UP000799439">
    <property type="component" value="Unassembled WGS sequence"/>
</dbReference>
<comment type="caution">
    <text evidence="1">The sequence shown here is derived from an EMBL/GenBank/DDBJ whole genome shotgun (WGS) entry which is preliminary data.</text>
</comment>
<dbReference type="PANTHER" id="PTHR41729">
    <property type="entry name" value="GLUTAMYL-TRNA SYNTHETASE"/>
    <property type="match status" value="1"/>
</dbReference>
<organism evidence="1 2">
    <name type="scientific">Myriangium duriaei CBS 260.36</name>
    <dbReference type="NCBI Taxonomy" id="1168546"/>
    <lineage>
        <taxon>Eukaryota</taxon>
        <taxon>Fungi</taxon>
        <taxon>Dikarya</taxon>
        <taxon>Ascomycota</taxon>
        <taxon>Pezizomycotina</taxon>
        <taxon>Dothideomycetes</taxon>
        <taxon>Dothideomycetidae</taxon>
        <taxon>Myriangiales</taxon>
        <taxon>Myriangiaceae</taxon>
        <taxon>Myriangium</taxon>
    </lineage>
</organism>
<name>A0A9P4IY86_9PEZI</name>
<dbReference type="AlphaFoldDB" id="A0A9P4IY86"/>
<accession>A0A9P4IY86</accession>
<sequence>MAADIAQALRKIDAAHAEDPNRTTPRNDEASEPYELHYANKMTAYLKKLSPDASSNLQIAVRAQHFRRWEVPRDTYPMTRVGYHAWRGGLKKRQAEQVAALLEQCGFGEDDIARIGVIMRKEGLGKGDDEVQALEDVACLVFLDDQFDEFREKHDEDKIVRILAKTWAKMSSKARDMALDMHMEHDSRRLVEKALSG</sequence>
<evidence type="ECO:0008006" key="3">
    <source>
        <dbReference type="Google" id="ProtNLM"/>
    </source>
</evidence>
<dbReference type="Pfam" id="PF13875">
    <property type="entry name" value="DUF4202"/>
    <property type="match status" value="1"/>
</dbReference>
<dbReference type="OrthoDB" id="417697at2759"/>
<reference evidence="1" key="1">
    <citation type="journal article" date="2020" name="Stud. Mycol.">
        <title>101 Dothideomycetes genomes: a test case for predicting lifestyles and emergence of pathogens.</title>
        <authorList>
            <person name="Haridas S."/>
            <person name="Albert R."/>
            <person name="Binder M."/>
            <person name="Bloem J."/>
            <person name="Labutti K."/>
            <person name="Salamov A."/>
            <person name="Andreopoulos B."/>
            <person name="Baker S."/>
            <person name="Barry K."/>
            <person name="Bills G."/>
            <person name="Bluhm B."/>
            <person name="Cannon C."/>
            <person name="Castanera R."/>
            <person name="Culley D."/>
            <person name="Daum C."/>
            <person name="Ezra D."/>
            <person name="Gonzalez J."/>
            <person name="Henrissat B."/>
            <person name="Kuo A."/>
            <person name="Liang C."/>
            <person name="Lipzen A."/>
            <person name="Lutzoni F."/>
            <person name="Magnuson J."/>
            <person name="Mondo S."/>
            <person name="Nolan M."/>
            <person name="Ohm R."/>
            <person name="Pangilinan J."/>
            <person name="Park H.-J."/>
            <person name="Ramirez L."/>
            <person name="Alfaro M."/>
            <person name="Sun H."/>
            <person name="Tritt A."/>
            <person name="Yoshinaga Y."/>
            <person name="Zwiers L.-H."/>
            <person name="Turgeon B."/>
            <person name="Goodwin S."/>
            <person name="Spatafora J."/>
            <person name="Crous P."/>
            <person name="Grigoriev I."/>
        </authorList>
    </citation>
    <scope>NUCLEOTIDE SEQUENCE</scope>
    <source>
        <strain evidence="1">CBS 260.36</strain>
    </source>
</reference>
<evidence type="ECO:0000313" key="2">
    <source>
        <dbReference type="Proteomes" id="UP000799439"/>
    </source>
</evidence>
<keyword evidence="2" id="KW-1185">Reference proteome</keyword>
<proteinExistence type="predicted"/>
<gene>
    <name evidence="1" type="ORF">K461DRAFT_229155</name>
</gene>
<dbReference type="InterPro" id="IPR025255">
    <property type="entry name" value="DUF4202"/>
</dbReference>
<protein>
    <recommendedName>
        <fullName evidence="3">Glutamyl-tRNA synthetase</fullName>
    </recommendedName>
</protein>
<evidence type="ECO:0000313" key="1">
    <source>
        <dbReference type="EMBL" id="KAF2150831.1"/>
    </source>
</evidence>
<dbReference type="EMBL" id="ML996089">
    <property type="protein sequence ID" value="KAF2150831.1"/>
    <property type="molecule type" value="Genomic_DNA"/>
</dbReference>
<dbReference type="PANTHER" id="PTHR41729:SF1">
    <property type="entry name" value="GLUTAMYL-TRNA SYNTHETASE"/>
    <property type="match status" value="1"/>
</dbReference>